<accession>A0AAE0YKY8</accession>
<evidence type="ECO:0000313" key="2">
    <source>
        <dbReference type="Proteomes" id="UP001283361"/>
    </source>
</evidence>
<dbReference type="Proteomes" id="UP001283361">
    <property type="component" value="Unassembled WGS sequence"/>
</dbReference>
<organism evidence="1 2">
    <name type="scientific">Elysia crispata</name>
    <name type="common">lettuce slug</name>
    <dbReference type="NCBI Taxonomy" id="231223"/>
    <lineage>
        <taxon>Eukaryota</taxon>
        <taxon>Metazoa</taxon>
        <taxon>Spiralia</taxon>
        <taxon>Lophotrochozoa</taxon>
        <taxon>Mollusca</taxon>
        <taxon>Gastropoda</taxon>
        <taxon>Heterobranchia</taxon>
        <taxon>Euthyneura</taxon>
        <taxon>Panpulmonata</taxon>
        <taxon>Sacoglossa</taxon>
        <taxon>Placobranchoidea</taxon>
        <taxon>Plakobranchidae</taxon>
        <taxon>Elysia</taxon>
    </lineage>
</organism>
<dbReference type="EMBL" id="JAWDGP010005966">
    <property type="protein sequence ID" value="KAK3748990.1"/>
    <property type="molecule type" value="Genomic_DNA"/>
</dbReference>
<proteinExistence type="predicted"/>
<evidence type="ECO:0000313" key="1">
    <source>
        <dbReference type="EMBL" id="KAK3748990.1"/>
    </source>
</evidence>
<sequence length="158" mass="17736">MTGFNPRVTCHLYSPDTKAQQLVYSLVVWEDDRVQPSRNVPPVLTSATCTHQVQRLSSWCTRLWFGRMTGFNPRVTCHLYSPGTKAQQLVYSLVVWEDDRVQPSRDVPPVLTSTKAQQLVYSPVVWEDDMVQPSRDVPPVLTRYKGSAVGVLACSLGG</sequence>
<comment type="caution">
    <text evidence="1">The sequence shown here is derived from an EMBL/GenBank/DDBJ whole genome shotgun (WGS) entry which is preliminary data.</text>
</comment>
<name>A0AAE0YKY8_9GAST</name>
<keyword evidence="2" id="KW-1185">Reference proteome</keyword>
<gene>
    <name evidence="1" type="ORF">RRG08_000757</name>
</gene>
<protein>
    <submittedName>
        <fullName evidence="1">Uncharacterized protein</fullName>
    </submittedName>
</protein>
<dbReference type="AlphaFoldDB" id="A0AAE0YKY8"/>
<reference evidence="1" key="1">
    <citation type="journal article" date="2023" name="G3 (Bethesda)">
        <title>A reference genome for the long-term kleptoplast-retaining sea slug Elysia crispata morphotype clarki.</title>
        <authorList>
            <person name="Eastman K.E."/>
            <person name="Pendleton A.L."/>
            <person name="Shaikh M.A."/>
            <person name="Suttiyut T."/>
            <person name="Ogas R."/>
            <person name="Tomko P."/>
            <person name="Gavelis G."/>
            <person name="Widhalm J.R."/>
            <person name="Wisecaver J.H."/>
        </authorList>
    </citation>
    <scope>NUCLEOTIDE SEQUENCE</scope>
    <source>
        <strain evidence="1">ECLA1</strain>
    </source>
</reference>